<dbReference type="Pfam" id="PF13871">
    <property type="entry name" value="Helicase_C_4"/>
    <property type="match status" value="1"/>
</dbReference>
<dbReference type="PANTHER" id="PTHR12706:SF30">
    <property type="entry name" value="PROTEIN STRAWBERRY NOTCH-RELATED"/>
    <property type="match status" value="1"/>
</dbReference>
<dbReference type="Proteomes" id="UP000078046">
    <property type="component" value="Unassembled WGS sequence"/>
</dbReference>
<gene>
    <name evidence="7" type="ORF">A3Q56_07728</name>
</gene>
<protein>
    <submittedName>
        <fullName evidence="7">Protein strawberry notch</fullName>
    </submittedName>
</protein>
<organism evidence="7 8">
    <name type="scientific">Intoshia linei</name>
    <dbReference type="NCBI Taxonomy" id="1819745"/>
    <lineage>
        <taxon>Eukaryota</taxon>
        <taxon>Metazoa</taxon>
        <taxon>Spiralia</taxon>
        <taxon>Lophotrochozoa</taxon>
        <taxon>Mesozoa</taxon>
        <taxon>Orthonectida</taxon>
        <taxon>Rhopaluridae</taxon>
        <taxon>Intoshia</taxon>
    </lineage>
</organism>
<accession>A0A177ARA5</accession>
<keyword evidence="2" id="KW-0805">Transcription regulation</keyword>
<sequence length="1122" mass="126607">MDVDKDKLNDKLNGHDAVNLDEIRVYSKFDDRINNELKLSKADLHALDSEELTEKDDILSSDDDVIIKPPTLPNLNIRQYIPPTVQKIAPINVNEQILTRKVFVPDAYGKLTVQLVTFKVNKSNMENSLLTKILCDEKYAGNANAEPKLVLTNKGGKQQLMVYQDPLKITETNRIAQASQLSVNRFIGNAQDGDATQHFEFDEDDFTLSDTFANYMPSKVNIGGLHPDAVVESCSLSNIEPPDPIYSLSLPSQIIQKKKLSALQLESIIYASQKHATFLKDGCRAGFLIGDGAGVGKGRTIAGLILENYAAGRKKTLWISVSNDLKVDAERDLKDIDSEWIPVSALNKMSYNYKISSLHNGAMKSGVLFTTYSSFIAESTTHTYFKTRYDQIVHWLGKKFDGLIIFDECHRAKNYKHKNSAFNTKTATMVINIQENLKNARIVYSSATGATEPRQMAYMTRLGIWGEGTPFNCFDSFINSVEKRGVGAMELVAMDMKMRGMYVARQLSFKGVSFRVEEIDLTDKFIQNYNKYVILWAYTLKLVERGIEKMTEVNGSFDCKHIWSQFWSAHQRFFKYVCISSKVQKCVDIVKRYIHEGKSVIIGLQSTGESQTLEEYDRLNGNLQRHVSIVKCVICQFVKKWFPSSSDSVESDDDVNFCKSFCKNILDSKRKRKTIFNSKTLSKKQKFDSDSESSDSLNESNSEVAYDSDSEASDGSESSSESDSKSDTESVKMEQKNAKESKLELHSSMAMVDKLKAGLNYNHTNHNVVCNNMKKCILTCINDMDDSFPLNTLDLLMEKLGGPKKVAEMTGRKSRTVKTKSGETLLLNRADDEASIETCNLMERKRFMDGKKKITIISEAASSGISLHSDRRVKNNSKRIHITMELAWSADRAIQQFGRSHRSNQTEPPEYVFLISKLAGERRFAASVSKKLESLGALTHGDRRVADMRDLGQFNVDSKYGQRALYQVMRVISSAVPKYGGMYEPSDYLCTVESDFFTRDVEKPDYKGDFFKDAQNGLVDVGLLNSVNTQNSNIAEPTKQAIIQLNKDSNNINKFLNRILGLNVLLQNAIYQYFDLALVYFTEKAKTTGKLDMGIMGRFISNVVFLTKLKSLFDYIKNKVIL</sequence>
<dbReference type="OrthoDB" id="421838at2759"/>
<evidence type="ECO:0000313" key="7">
    <source>
        <dbReference type="EMBL" id="OAF64529.1"/>
    </source>
</evidence>
<dbReference type="GO" id="GO:0006355">
    <property type="term" value="P:regulation of DNA-templated transcription"/>
    <property type="evidence" value="ECO:0007669"/>
    <property type="project" value="InterPro"/>
</dbReference>
<dbReference type="SUPFAM" id="SSF52540">
    <property type="entry name" value="P-loop containing nucleoside triphosphate hydrolases"/>
    <property type="match status" value="2"/>
</dbReference>
<evidence type="ECO:0000259" key="5">
    <source>
        <dbReference type="Pfam" id="PF13871"/>
    </source>
</evidence>
<evidence type="ECO:0000256" key="3">
    <source>
        <dbReference type="ARBA" id="ARBA00023163"/>
    </source>
</evidence>
<evidence type="ECO:0000313" key="8">
    <source>
        <dbReference type="Proteomes" id="UP000078046"/>
    </source>
</evidence>
<comment type="similarity">
    <text evidence="1">Belongs to the SBNO family.</text>
</comment>
<name>A0A177ARA5_9BILA</name>
<dbReference type="Gene3D" id="3.40.50.300">
    <property type="entry name" value="P-loop containing nucleotide triphosphate hydrolases"/>
    <property type="match status" value="2"/>
</dbReference>
<keyword evidence="3" id="KW-0804">Transcription</keyword>
<feature type="region of interest" description="Disordered" evidence="4">
    <location>
        <begin position="686"/>
        <end position="743"/>
    </location>
</feature>
<comment type="caution">
    <text evidence="7">The sequence shown here is derived from an EMBL/GenBank/DDBJ whole genome shotgun (WGS) entry which is preliminary data.</text>
</comment>
<dbReference type="InterPro" id="IPR039187">
    <property type="entry name" value="SNO_AAA"/>
</dbReference>
<feature type="compositionally biased region" description="Basic and acidic residues" evidence="4">
    <location>
        <begin position="722"/>
        <end position="743"/>
    </location>
</feature>
<dbReference type="EMBL" id="LWCA01001771">
    <property type="protein sequence ID" value="OAF64529.1"/>
    <property type="molecule type" value="Genomic_DNA"/>
</dbReference>
<dbReference type="AlphaFoldDB" id="A0A177ARA5"/>
<dbReference type="InterPro" id="IPR027417">
    <property type="entry name" value="P-loop_NTPase"/>
</dbReference>
<dbReference type="Pfam" id="PF13872">
    <property type="entry name" value="AAA_34"/>
    <property type="match status" value="1"/>
</dbReference>
<evidence type="ECO:0000256" key="1">
    <source>
        <dbReference type="ARBA" id="ARBA00006992"/>
    </source>
</evidence>
<dbReference type="PANTHER" id="PTHR12706">
    <property type="entry name" value="STRAWBERRY NOTCH-RELATED"/>
    <property type="match status" value="1"/>
</dbReference>
<dbReference type="GO" id="GO:0042393">
    <property type="term" value="F:histone binding"/>
    <property type="evidence" value="ECO:0007669"/>
    <property type="project" value="TreeGrafter"/>
</dbReference>
<evidence type="ECO:0000256" key="4">
    <source>
        <dbReference type="SAM" id="MobiDB-lite"/>
    </source>
</evidence>
<feature type="domain" description="Strawberry notch AAA" evidence="6">
    <location>
        <begin position="226"/>
        <end position="531"/>
    </location>
</feature>
<evidence type="ECO:0000256" key="2">
    <source>
        <dbReference type="ARBA" id="ARBA00023015"/>
    </source>
</evidence>
<dbReference type="GO" id="GO:0005634">
    <property type="term" value="C:nucleus"/>
    <property type="evidence" value="ECO:0007669"/>
    <property type="project" value="TreeGrafter"/>
</dbReference>
<keyword evidence="8" id="KW-1185">Reference proteome</keyword>
<feature type="domain" description="Strawberry notch helicase C" evidence="5">
    <location>
        <begin position="791"/>
        <end position="1096"/>
    </location>
</feature>
<evidence type="ECO:0000259" key="6">
    <source>
        <dbReference type="Pfam" id="PF13872"/>
    </source>
</evidence>
<feature type="compositionally biased region" description="Low complexity" evidence="4">
    <location>
        <begin position="694"/>
        <end position="703"/>
    </location>
</feature>
<dbReference type="GO" id="GO:0031490">
    <property type="term" value="F:chromatin DNA binding"/>
    <property type="evidence" value="ECO:0007669"/>
    <property type="project" value="TreeGrafter"/>
</dbReference>
<dbReference type="InterPro" id="IPR026741">
    <property type="entry name" value="SNO"/>
</dbReference>
<proteinExistence type="inferred from homology"/>
<reference evidence="7 8" key="1">
    <citation type="submission" date="2016-04" db="EMBL/GenBank/DDBJ databases">
        <title>The genome of Intoshia linei affirms orthonectids as highly simplified spiralians.</title>
        <authorList>
            <person name="Mikhailov K.V."/>
            <person name="Slusarev G.S."/>
            <person name="Nikitin M.A."/>
            <person name="Logacheva M.D."/>
            <person name="Penin A."/>
            <person name="Aleoshin V."/>
            <person name="Panchin Y.V."/>
        </authorList>
    </citation>
    <scope>NUCLEOTIDE SEQUENCE [LARGE SCALE GENOMIC DNA]</scope>
    <source>
        <strain evidence="7">Intl2013</strain>
        <tissue evidence="7">Whole animal</tissue>
    </source>
</reference>
<dbReference type="InterPro" id="IPR026937">
    <property type="entry name" value="SBNO_Helicase_C_dom"/>
</dbReference>
<dbReference type="FunFam" id="3.40.50.300:FF:000342">
    <property type="entry name" value="Protein strawberry notch homolog 2"/>
    <property type="match status" value="1"/>
</dbReference>